<feature type="transmembrane region" description="Helical" evidence="1">
    <location>
        <begin position="38"/>
        <end position="57"/>
    </location>
</feature>
<dbReference type="Proteomes" id="UP000030392">
    <property type="component" value="Unassembled WGS sequence"/>
</dbReference>
<evidence type="ECO:0000313" key="3">
    <source>
        <dbReference type="Proteomes" id="UP000030392"/>
    </source>
</evidence>
<accession>A0A0A2C884</accession>
<keyword evidence="1" id="KW-1133">Transmembrane helix</keyword>
<feature type="transmembrane region" description="Helical" evidence="1">
    <location>
        <begin position="111"/>
        <end position="132"/>
    </location>
</feature>
<organism evidence="2 3">
    <name type="scientific">Prochlorococcus marinus str. PAC1</name>
    <dbReference type="NCBI Taxonomy" id="59924"/>
    <lineage>
        <taxon>Bacteria</taxon>
        <taxon>Bacillati</taxon>
        <taxon>Cyanobacteriota</taxon>
        <taxon>Cyanophyceae</taxon>
        <taxon>Synechococcales</taxon>
        <taxon>Prochlorococcaceae</taxon>
        <taxon>Prochlorococcus</taxon>
    </lineage>
</organism>
<proteinExistence type="predicted"/>
<feature type="transmembrane region" description="Helical" evidence="1">
    <location>
        <begin position="6"/>
        <end position="26"/>
    </location>
</feature>
<feature type="transmembrane region" description="Helical" evidence="1">
    <location>
        <begin position="80"/>
        <end position="99"/>
    </location>
</feature>
<dbReference type="AlphaFoldDB" id="A0A0A2C884"/>
<reference evidence="3" key="1">
    <citation type="journal article" date="2014" name="Sci. Data">
        <title>Genomes of diverse isolates of the marine cyanobacterium Prochlorococcus.</title>
        <authorList>
            <person name="Biller S."/>
            <person name="Berube P."/>
            <person name="Thompson J."/>
            <person name="Kelly L."/>
            <person name="Roggensack S."/>
            <person name="Awad L."/>
            <person name="Roache-Johnson K."/>
            <person name="Ding H."/>
            <person name="Giovannoni S.J."/>
            <person name="Moore L.R."/>
            <person name="Chisholm S.W."/>
        </authorList>
    </citation>
    <scope>NUCLEOTIDE SEQUENCE [LARGE SCALE GENOMIC DNA]</scope>
    <source>
        <strain evidence="3">PAC1</strain>
    </source>
</reference>
<evidence type="ECO:0000256" key="1">
    <source>
        <dbReference type="SAM" id="Phobius"/>
    </source>
</evidence>
<keyword evidence="1" id="KW-0472">Membrane</keyword>
<gene>
    <name evidence="2" type="ORF">EV03_0800</name>
</gene>
<sequence>MLLNLTWLIPGIPLIASFFIALLLLSFSKTMNRLTKPVSYFIIISLTFSEIFNFILFKKNIVGKDLIFRSNFELVIDRSALLFSESLGLIFLLIMLFSVAKLKRRTGYVRYFISLGLLSGLVYLFSFSGGLFHNFYDPLISSIDKIGISF</sequence>
<name>A0A0A2C884_PROMR</name>
<dbReference type="EMBL" id="JNAX01000010">
    <property type="protein sequence ID" value="KGG20864.1"/>
    <property type="molecule type" value="Genomic_DNA"/>
</dbReference>
<evidence type="ECO:0000313" key="2">
    <source>
        <dbReference type="EMBL" id="KGG20864.1"/>
    </source>
</evidence>
<keyword evidence="1" id="KW-0812">Transmembrane</keyword>
<protein>
    <submittedName>
        <fullName evidence="2">NAD(P)H-quinone oxidoreductase NdhF subunit</fullName>
    </submittedName>
</protein>
<comment type="caution">
    <text evidence="2">The sequence shown here is derived from an EMBL/GenBank/DDBJ whole genome shotgun (WGS) entry which is preliminary data.</text>
</comment>